<accession>A0A3B0UER6</accession>
<organism evidence="3">
    <name type="scientific">hydrothermal vent metagenome</name>
    <dbReference type="NCBI Taxonomy" id="652676"/>
    <lineage>
        <taxon>unclassified sequences</taxon>
        <taxon>metagenomes</taxon>
        <taxon>ecological metagenomes</taxon>
    </lineage>
</organism>
<keyword evidence="1" id="KW-0238">DNA-binding</keyword>
<dbReference type="Gene3D" id="1.10.357.10">
    <property type="entry name" value="Tetracycline Repressor, domain 2"/>
    <property type="match status" value="1"/>
</dbReference>
<dbReference type="GO" id="GO:0000976">
    <property type="term" value="F:transcription cis-regulatory region binding"/>
    <property type="evidence" value="ECO:0007669"/>
    <property type="project" value="TreeGrafter"/>
</dbReference>
<dbReference type="EMBL" id="UOEQ01000486">
    <property type="protein sequence ID" value="VAW23787.1"/>
    <property type="molecule type" value="Genomic_DNA"/>
</dbReference>
<dbReference type="PANTHER" id="PTHR30055:SF226">
    <property type="entry name" value="HTH-TYPE TRANSCRIPTIONAL REGULATOR PKSA"/>
    <property type="match status" value="1"/>
</dbReference>
<dbReference type="InterPro" id="IPR009057">
    <property type="entry name" value="Homeodomain-like_sf"/>
</dbReference>
<feature type="domain" description="HTH tetR-type" evidence="2">
    <location>
        <begin position="10"/>
        <end position="70"/>
    </location>
</feature>
<dbReference type="PANTHER" id="PTHR30055">
    <property type="entry name" value="HTH-TYPE TRANSCRIPTIONAL REGULATOR RUTR"/>
    <property type="match status" value="1"/>
</dbReference>
<dbReference type="InterPro" id="IPR001647">
    <property type="entry name" value="HTH_TetR"/>
</dbReference>
<protein>
    <recommendedName>
        <fullName evidence="2">HTH tetR-type domain-containing protein</fullName>
    </recommendedName>
</protein>
<dbReference type="AlphaFoldDB" id="A0A3B0UER6"/>
<dbReference type="InterPro" id="IPR050109">
    <property type="entry name" value="HTH-type_TetR-like_transc_reg"/>
</dbReference>
<name>A0A3B0UER6_9ZZZZ</name>
<dbReference type="PROSITE" id="PS50977">
    <property type="entry name" value="HTH_TETR_2"/>
    <property type="match status" value="1"/>
</dbReference>
<dbReference type="Pfam" id="PF00440">
    <property type="entry name" value="TetR_N"/>
    <property type="match status" value="1"/>
</dbReference>
<evidence type="ECO:0000313" key="3">
    <source>
        <dbReference type="EMBL" id="VAW23787.1"/>
    </source>
</evidence>
<sequence length="186" mass="19931">MRKQPKQQRAILLVETILEAAAHILEDGIKPFTTNHIAQKAGVSICSLYQYFPGADSIMAALIENHVANERAAARDVIAGAGTHNTDVMRDLLEAFVSAHADAPLLSARLHALAPAFGLQGFMAKARDEQAEEIALALGLPQAQVKIAVMAVEGVVLATLASDPQQLKSELFVDQLYKIVIALLSN</sequence>
<dbReference type="GO" id="GO:0003700">
    <property type="term" value="F:DNA-binding transcription factor activity"/>
    <property type="evidence" value="ECO:0007669"/>
    <property type="project" value="TreeGrafter"/>
</dbReference>
<evidence type="ECO:0000259" key="2">
    <source>
        <dbReference type="PROSITE" id="PS50977"/>
    </source>
</evidence>
<gene>
    <name evidence="3" type="ORF">MNBD_ALPHA11-2273</name>
</gene>
<evidence type="ECO:0000256" key="1">
    <source>
        <dbReference type="ARBA" id="ARBA00023125"/>
    </source>
</evidence>
<proteinExistence type="predicted"/>
<reference evidence="3" key="1">
    <citation type="submission" date="2018-06" db="EMBL/GenBank/DDBJ databases">
        <authorList>
            <person name="Zhirakovskaya E."/>
        </authorList>
    </citation>
    <scope>NUCLEOTIDE SEQUENCE</scope>
</reference>
<dbReference type="SUPFAM" id="SSF46689">
    <property type="entry name" value="Homeodomain-like"/>
    <property type="match status" value="1"/>
</dbReference>